<evidence type="ECO:0000256" key="1">
    <source>
        <dbReference type="SAM" id="SignalP"/>
    </source>
</evidence>
<keyword evidence="3" id="KW-1185">Reference proteome</keyword>
<reference evidence="2 3" key="1">
    <citation type="journal article" date="2011" name="Syst. Appl. Microbiol.">
        <title>Defluviimonas denitrificans gen. nov., sp. nov., and Pararhodobacter aggregans gen. nov., sp. nov., non-phototrophic Rhodobacteraceae from the biofilter of a marine aquaculture.</title>
        <authorList>
            <person name="Foesel B.U."/>
            <person name="Drake H.L."/>
            <person name="Schramm A."/>
        </authorList>
    </citation>
    <scope>NUCLEOTIDE SEQUENCE [LARGE SCALE GENOMIC DNA]</scope>
    <source>
        <strain evidence="2 3">D1-19</strain>
    </source>
</reference>
<sequence>MHRQSLSALAAASLLGLTLSAGASFAGTSERAYGDVNGWNVVALLDGTRFTGCAASHQQIDGQAGIAYSADGNWMLLFEMPTPQGEIPAQMSIDGRSWNFSVIGQGNRVSFGPSLQMMDAVRAGSRLTISVQGASFTTTLTGSSAAMTMIQTCVNRRGG</sequence>
<feature type="signal peptide" evidence="1">
    <location>
        <begin position="1"/>
        <end position="26"/>
    </location>
</feature>
<evidence type="ECO:0000313" key="3">
    <source>
        <dbReference type="Proteomes" id="UP000244810"/>
    </source>
</evidence>
<evidence type="ECO:0000313" key="2">
    <source>
        <dbReference type="EMBL" id="PVE47387.1"/>
    </source>
</evidence>
<dbReference type="EMBL" id="QDDR01000005">
    <property type="protein sequence ID" value="PVE47387.1"/>
    <property type="molecule type" value="Genomic_DNA"/>
</dbReference>
<dbReference type="RefSeq" id="WP_107753706.1">
    <property type="nucleotide sequence ID" value="NZ_QBKF01000010.1"/>
</dbReference>
<dbReference type="Proteomes" id="UP000244810">
    <property type="component" value="Unassembled WGS sequence"/>
</dbReference>
<feature type="chain" id="PRO_5015737886" evidence="1">
    <location>
        <begin position="27"/>
        <end position="159"/>
    </location>
</feature>
<comment type="caution">
    <text evidence="2">The sequence shown here is derived from an EMBL/GenBank/DDBJ whole genome shotgun (WGS) entry which is preliminary data.</text>
</comment>
<protein>
    <submittedName>
        <fullName evidence="2">Uncharacterized protein</fullName>
    </submittedName>
</protein>
<accession>A0A2T7URR4</accession>
<gene>
    <name evidence="2" type="ORF">DDE23_11110</name>
</gene>
<proteinExistence type="predicted"/>
<dbReference type="AlphaFoldDB" id="A0A2T7URR4"/>
<name>A0A2T7URR4_9RHOB</name>
<keyword evidence="1" id="KW-0732">Signal</keyword>
<organism evidence="2 3">
    <name type="scientific">Pararhodobacter aggregans</name>
    <dbReference type="NCBI Taxonomy" id="404875"/>
    <lineage>
        <taxon>Bacteria</taxon>
        <taxon>Pseudomonadati</taxon>
        <taxon>Pseudomonadota</taxon>
        <taxon>Alphaproteobacteria</taxon>
        <taxon>Rhodobacterales</taxon>
        <taxon>Paracoccaceae</taxon>
        <taxon>Pararhodobacter</taxon>
    </lineage>
</organism>